<accession>A0A1E4T024</accession>
<evidence type="ECO:0000313" key="3">
    <source>
        <dbReference type="Proteomes" id="UP000094801"/>
    </source>
</evidence>
<reference evidence="3" key="1">
    <citation type="submission" date="2016-04" db="EMBL/GenBank/DDBJ databases">
        <title>Comparative genomics of biotechnologically important yeasts.</title>
        <authorList>
            <consortium name="DOE Joint Genome Institute"/>
            <person name="Riley R."/>
            <person name="Haridas S."/>
            <person name="Wolfe K.H."/>
            <person name="Lopes M.R."/>
            <person name="Hittinger C.T."/>
            <person name="Goker M."/>
            <person name="Salamov A."/>
            <person name="Wisecaver J."/>
            <person name="Long T.M."/>
            <person name="Aerts A.L."/>
            <person name="Barry K."/>
            <person name="Choi C."/>
            <person name="Clum A."/>
            <person name="Coughlan A.Y."/>
            <person name="Deshpande S."/>
            <person name="Douglass A.P."/>
            <person name="Hanson S.J."/>
            <person name="Klenk H.-P."/>
            <person name="Labutti K."/>
            <person name="Lapidus A."/>
            <person name="Lindquist E."/>
            <person name="Lipzen A."/>
            <person name="Meier-Kolthoff J.P."/>
            <person name="Ohm R.A."/>
            <person name="Otillar R.P."/>
            <person name="Pangilinan J."/>
            <person name="Peng Y."/>
            <person name="Rokas A."/>
            <person name="Rosa C.A."/>
            <person name="Scheuner C."/>
            <person name="Sibirny A.A."/>
            <person name="Slot J.C."/>
            <person name="Stielow J.B."/>
            <person name="Sun H."/>
            <person name="Kurtzman C.P."/>
            <person name="Blackwell M."/>
            <person name="Grigoriev I.V."/>
            <person name="Jeffries T.W."/>
        </authorList>
    </citation>
    <scope>NUCLEOTIDE SEQUENCE [LARGE SCALE GENOMIC DNA]</scope>
    <source>
        <strain evidence="3">NRRL YB-2248</strain>
    </source>
</reference>
<gene>
    <name evidence="2" type="ORF">CANARDRAFT_23612</name>
</gene>
<name>A0A1E4T024_9ASCO</name>
<organism evidence="2 3">
    <name type="scientific">[Candida] arabinofermentans NRRL YB-2248</name>
    <dbReference type="NCBI Taxonomy" id="983967"/>
    <lineage>
        <taxon>Eukaryota</taxon>
        <taxon>Fungi</taxon>
        <taxon>Dikarya</taxon>
        <taxon>Ascomycota</taxon>
        <taxon>Saccharomycotina</taxon>
        <taxon>Pichiomycetes</taxon>
        <taxon>Pichiales</taxon>
        <taxon>Pichiaceae</taxon>
        <taxon>Ogataea</taxon>
        <taxon>Ogataea/Candida clade</taxon>
    </lineage>
</organism>
<feature type="region of interest" description="Disordered" evidence="1">
    <location>
        <begin position="176"/>
        <end position="203"/>
    </location>
</feature>
<dbReference type="EMBL" id="KV453854">
    <property type="protein sequence ID" value="ODV85062.1"/>
    <property type="molecule type" value="Genomic_DNA"/>
</dbReference>
<sequence length="203" mass="23091">MCGEYCTKIDNFVTMKKEKIKHRKRVRQQRRRYLNEEHYASTKSSCFPTVETGDDDNITHRKREDLISSRASTNETENDEIESYSSSESESEYHGLCEIEDELHDEATDDYGGIQELDESSIEDTIPEDEVPVFRRQRIPRHEVDQWVRMQSAPYSNTDDIGLISRTSSVSSFRSLTMSDTSATTGGTPSLSYGSSAGTEASF</sequence>
<evidence type="ECO:0000313" key="2">
    <source>
        <dbReference type="EMBL" id="ODV85062.1"/>
    </source>
</evidence>
<feature type="region of interest" description="Disordered" evidence="1">
    <location>
        <begin position="39"/>
        <end position="92"/>
    </location>
</feature>
<dbReference type="Proteomes" id="UP000094801">
    <property type="component" value="Unassembled WGS sequence"/>
</dbReference>
<proteinExistence type="predicted"/>
<feature type="compositionally biased region" description="Basic and acidic residues" evidence="1">
    <location>
        <begin position="57"/>
        <end position="67"/>
    </location>
</feature>
<feature type="compositionally biased region" description="Polar residues" evidence="1">
    <location>
        <begin position="180"/>
        <end position="203"/>
    </location>
</feature>
<protein>
    <submittedName>
        <fullName evidence="2">Uncharacterized protein</fullName>
    </submittedName>
</protein>
<evidence type="ECO:0000256" key="1">
    <source>
        <dbReference type="SAM" id="MobiDB-lite"/>
    </source>
</evidence>
<dbReference type="AlphaFoldDB" id="A0A1E4T024"/>
<keyword evidence="3" id="KW-1185">Reference proteome</keyword>